<name>A0A316E564_9FLAO</name>
<organism evidence="6 7">
    <name type="scientific">Maribacter polysiphoniae</name>
    <dbReference type="NCBI Taxonomy" id="429344"/>
    <lineage>
        <taxon>Bacteria</taxon>
        <taxon>Pseudomonadati</taxon>
        <taxon>Bacteroidota</taxon>
        <taxon>Flavobacteriia</taxon>
        <taxon>Flavobacteriales</taxon>
        <taxon>Flavobacteriaceae</taxon>
        <taxon>Maribacter</taxon>
    </lineage>
</organism>
<dbReference type="Pfam" id="PF01613">
    <property type="entry name" value="Flavin_Reduct"/>
    <property type="match status" value="1"/>
</dbReference>
<evidence type="ECO:0000256" key="3">
    <source>
        <dbReference type="ARBA" id="ARBA00022643"/>
    </source>
</evidence>
<keyword evidence="3" id="KW-0288">FMN</keyword>
<comment type="similarity">
    <text evidence="4">Belongs to the flavoredoxin family.</text>
</comment>
<dbReference type="SMART" id="SM00903">
    <property type="entry name" value="Flavin_Reduct"/>
    <property type="match status" value="1"/>
</dbReference>
<dbReference type="EMBL" id="QGGQ01000001">
    <property type="protein sequence ID" value="PWK25827.1"/>
    <property type="molecule type" value="Genomic_DNA"/>
</dbReference>
<dbReference type="InterPro" id="IPR002563">
    <property type="entry name" value="Flavin_Rdtase-like_dom"/>
</dbReference>
<dbReference type="Proteomes" id="UP000245667">
    <property type="component" value="Unassembled WGS sequence"/>
</dbReference>
<reference evidence="6 7" key="1">
    <citation type="submission" date="2018-05" db="EMBL/GenBank/DDBJ databases">
        <title>Genomic Encyclopedia of Archaeal and Bacterial Type Strains, Phase II (KMG-II): from individual species to whole genera.</title>
        <authorList>
            <person name="Goeker M."/>
        </authorList>
    </citation>
    <scope>NUCLEOTIDE SEQUENCE [LARGE SCALE GENOMIC DNA]</scope>
    <source>
        <strain evidence="6 7">DSM 23514</strain>
    </source>
</reference>
<dbReference type="AlphaFoldDB" id="A0A316E564"/>
<evidence type="ECO:0000256" key="1">
    <source>
        <dbReference type="ARBA" id="ARBA00001917"/>
    </source>
</evidence>
<evidence type="ECO:0000256" key="2">
    <source>
        <dbReference type="ARBA" id="ARBA00022630"/>
    </source>
</evidence>
<dbReference type="PANTHER" id="PTHR33798">
    <property type="entry name" value="FLAVOPROTEIN OXYGENASE"/>
    <property type="match status" value="1"/>
</dbReference>
<dbReference type="PANTHER" id="PTHR33798:SF5">
    <property type="entry name" value="FLAVIN REDUCTASE LIKE DOMAIN-CONTAINING PROTEIN"/>
    <property type="match status" value="1"/>
</dbReference>
<dbReference type="SUPFAM" id="SSF50475">
    <property type="entry name" value="FMN-binding split barrel"/>
    <property type="match status" value="1"/>
</dbReference>
<proteinExistence type="inferred from homology"/>
<dbReference type="GO" id="GO:0010181">
    <property type="term" value="F:FMN binding"/>
    <property type="evidence" value="ECO:0007669"/>
    <property type="project" value="InterPro"/>
</dbReference>
<gene>
    <name evidence="6" type="ORF">LX92_00571</name>
</gene>
<dbReference type="InterPro" id="IPR012349">
    <property type="entry name" value="Split_barrel_FMN-bd"/>
</dbReference>
<evidence type="ECO:0000256" key="4">
    <source>
        <dbReference type="ARBA" id="ARBA00038054"/>
    </source>
</evidence>
<evidence type="ECO:0000313" key="6">
    <source>
        <dbReference type="EMBL" id="PWK25827.1"/>
    </source>
</evidence>
<evidence type="ECO:0000313" key="7">
    <source>
        <dbReference type="Proteomes" id="UP000245667"/>
    </source>
</evidence>
<evidence type="ECO:0000259" key="5">
    <source>
        <dbReference type="SMART" id="SM00903"/>
    </source>
</evidence>
<dbReference type="GO" id="GO:0016646">
    <property type="term" value="F:oxidoreductase activity, acting on the CH-NH group of donors, NAD or NADP as acceptor"/>
    <property type="evidence" value="ECO:0007669"/>
    <property type="project" value="UniProtKB-ARBA"/>
</dbReference>
<feature type="domain" description="Flavin reductase like" evidence="5">
    <location>
        <begin position="50"/>
        <end position="206"/>
    </location>
</feature>
<comment type="caution">
    <text evidence="6">The sequence shown here is derived from an EMBL/GenBank/DDBJ whole genome shotgun (WGS) entry which is preliminary data.</text>
</comment>
<sequence length="320" mass="35360">MSINGVWGRWLSVFSRSQIDYICYTMDDMISIIPKDITTQELHGYLLGAIGPRPIAFVSTIDEKGRPNLSPFSFFNVFSANPPILIFSPARRVRDNTTKHTLDNVEKVGEAVINVVTYEIVQQMSLSSTEYPEGENEFIKAGLTMLASDLVKPFRVAESPVQFECKVTKIEPLGKEGGAGNLIFSEVVKIHLNPNVLDENGSIDQYKIDQVARMGGNWYSRANKGMFEVPKPLSSLGIGVDAIPEGIRNSTVLTGNDLGKLGNVEKLPSRIEIGEFIGSQEGISSLAANKDLQSIHRKAKEYLDRNDVLSAWKLLLANEL</sequence>
<protein>
    <submittedName>
        <fullName evidence="6">Flavin reductase (DIM6/NTAB) family NADH-FMN oxidoreductase RutF</fullName>
    </submittedName>
</protein>
<comment type="cofactor">
    <cofactor evidence="1">
        <name>FMN</name>
        <dbReference type="ChEBI" id="CHEBI:58210"/>
    </cofactor>
</comment>
<accession>A0A316E564</accession>
<dbReference type="Gene3D" id="2.30.110.10">
    <property type="entry name" value="Electron Transport, Fmn-binding Protein, Chain A"/>
    <property type="match status" value="1"/>
</dbReference>
<keyword evidence="2" id="KW-0285">Flavoprotein</keyword>